<accession>A0A1M6SC92</accession>
<dbReference type="RefSeq" id="WP_072991705.1">
    <property type="nucleotide sequence ID" value="NZ_FQZB01000017.1"/>
</dbReference>
<feature type="transmembrane region" description="Helical" evidence="1">
    <location>
        <begin position="7"/>
        <end position="29"/>
    </location>
</feature>
<protein>
    <submittedName>
        <fullName evidence="2">Uncharacterized protein</fullName>
    </submittedName>
</protein>
<keyword evidence="1" id="KW-0472">Membrane</keyword>
<reference evidence="2 3" key="1">
    <citation type="submission" date="2016-11" db="EMBL/GenBank/DDBJ databases">
        <authorList>
            <person name="Jaros S."/>
            <person name="Januszkiewicz K."/>
            <person name="Wedrychowicz H."/>
        </authorList>
    </citation>
    <scope>NUCLEOTIDE SEQUENCE [LARGE SCALE GENOMIC DNA]</scope>
    <source>
        <strain evidence="2 3">DSM 21758</strain>
    </source>
</reference>
<keyword evidence="1" id="KW-1133">Transmembrane helix</keyword>
<dbReference type="STRING" id="1121302.SAMN02745163_03772"/>
<organism evidence="2 3">
    <name type="scientific">Clostridium cavendishii DSM 21758</name>
    <dbReference type="NCBI Taxonomy" id="1121302"/>
    <lineage>
        <taxon>Bacteria</taxon>
        <taxon>Bacillati</taxon>
        <taxon>Bacillota</taxon>
        <taxon>Clostridia</taxon>
        <taxon>Eubacteriales</taxon>
        <taxon>Clostridiaceae</taxon>
        <taxon>Clostridium</taxon>
    </lineage>
</organism>
<evidence type="ECO:0000313" key="2">
    <source>
        <dbReference type="EMBL" id="SHK42373.1"/>
    </source>
</evidence>
<keyword evidence="3" id="KW-1185">Reference proteome</keyword>
<name>A0A1M6SC92_9CLOT</name>
<evidence type="ECO:0000256" key="1">
    <source>
        <dbReference type="SAM" id="Phobius"/>
    </source>
</evidence>
<dbReference type="AlphaFoldDB" id="A0A1M6SC92"/>
<dbReference type="EMBL" id="FQZB01000017">
    <property type="protein sequence ID" value="SHK42373.1"/>
    <property type="molecule type" value="Genomic_DNA"/>
</dbReference>
<dbReference type="OrthoDB" id="2059201at2"/>
<evidence type="ECO:0000313" key="3">
    <source>
        <dbReference type="Proteomes" id="UP000184310"/>
    </source>
</evidence>
<keyword evidence="1" id="KW-0812">Transmembrane</keyword>
<sequence>MSTTIKTYVGIFIFLISIFSMAGIMSASIDASNARDFHNSVIAEIEDSNFAPSVVNACKKQASSDGYELLIDNNSVVKDEDGKPTLMEVIIKYKYRIDFLKVMNTQQIRGFAR</sequence>
<proteinExistence type="predicted"/>
<dbReference type="Proteomes" id="UP000184310">
    <property type="component" value="Unassembled WGS sequence"/>
</dbReference>
<gene>
    <name evidence="2" type="ORF">SAMN02745163_03772</name>
</gene>